<dbReference type="GO" id="GO:0004540">
    <property type="term" value="F:RNA nuclease activity"/>
    <property type="evidence" value="ECO:0007669"/>
    <property type="project" value="InterPro"/>
</dbReference>
<dbReference type="Gene3D" id="3.30.420.610">
    <property type="entry name" value="LOTUS domain-like"/>
    <property type="match status" value="2"/>
</dbReference>
<dbReference type="EMBL" id="QGKY02001250">
    <property type="protein sequence ID" value="KAF2560272.1"/>
    <property type="molecule type" value="Genomic_DNA"/>
</dbReference>
<reference evidence="3" key="1">
    <citation type="submission" date="2019-12" db="EMBL/GenBank/DDBJ databases">
        <title>Genome sequencing and annotation of Brassica cretica.</title>
        <authorList>
            <person name="Studholme D.J."/>
            <person name="Sarris P.F."/>
        </authorList>
    </citation>
    <scope>NUCLEOTIDE SEQUENCE</scope>
    <source>
        <strain evidence="3">PFS-102/07</strain>
        <tissue evidence="3">Leaf</tissue>
    </source>
</reference>
<name>A0A8S9HTG4_BRACR</name>
<feature type="compositionally biased region" description="Low complexity" evidence="1">
    <location>
        <begin position="351"/>
        <end position="361"/>
    </location>
</feature>
<feature type="region of interest" description="Disordered" evidence="1">
    <location>
        <begin position="343"/>
        <end position="409"/>
    </location>
</feature>
<comment type="caution">
    <text evidence="3">The sequence shown here is derived from an EMBL/GenBank/DDBJ whole genome shotgun (WGS) entry which is preliminary data.</text>
</comment>
<dbReference type="Pfam" id="PF12872">
    <property type="entry name" value="OST-HTH"/>
    <property type="match status" value="2"/>
</dbReference>
<feature type="domain" description="HTH OST-type" evidence="2">
    <location>
        <begin position="570"/>
        <end position="647"/>
    </location>
</feature>
<dbReference type="PANTHER" id="PTHR14379:SF6">
    <property type="entry name" value="EMB|CAB71880.1"/>
    <property type="match status" value="1"/>
</dbReference>
<dbReference type="InterPro" id="IPR021139">
    <property type="entry name" value="NYN"/>
</dbReference>
<evidence type="ECO:0000259" key="2">
    <source>
        <dbReference type="PROSITE" id="PS51644"/>
    </source>
</evidence>
<feature type="domain" description="HTH OST-type" evidence="2">
    <location>
        <begin position="251"/>
        <end position="323"/>
    </location>
</feature>
<evidence type="ECO:0000256" key="1">
    <source>
        <dbReference type="SAM" id="MobiDB-lite"/>
    </source>
</evidence>
<dbReference type="InterPro" id="IPR025677">
    <property type="entry name" value="OST-HTH-assoc_dom"/>
</dbReference>
<dbReference type="GO" id="GO:0005777">
    <property type="term" value="C:peroxisome"/>
    <property type="evidence" value="ECO:0007669"/>
    <property type="project" value="InterPro"/>
</dbReference>
<dbReference type="InterPro" id="IPR024768">
    <property type="entry name" value="Marf1"/>
</dbReference>
<protein>
    <recommendedName>
        <fullName evidence="2">HTH OST-type domain-containing protein</fullName>
    </recommendedName>
</protein>
<sequence>MRLYKTLFLRLVAHHPPRPISSLAARFSSSSSSSSQLAPRRAQHHEEESRGVKVSVWWDFENCHLPTGANVFRVAQSITAAVRINGIKGPITITALGDVLQLSRTNQEALSATGINLAHVPQGGKNSTDRALITDLMCWVAQNPPPAHLFLISSDRDFSTVLHKLRMSNYNILLAGYEERSLGVLCSAASIMWDWNALLRGNNLAGKCFNQPPDGPYNSWYGHYKTPLLDPFAASTKPQELQEYSLDTNHVPEEVVREIGLVLSLYPKGVAITELREQLKKRNVTLGEDFYGYKRFSRFLFSMPEILEVVPKGEGVFLVHACKQGMDNNKVVTVEKVKQNVEDVKKESESQESSQESESQEIGLEHLQEKKKEGVVSEGKVVDDEDLESQIASPTSSESAKEMRADTEASKNQGLLRRLLKRFNLFCGGNKELSNKPAAGDVVDDVFEQDSFWEDVESFINSPRGFVLVSHSPSREALAKNLKDEGPSSLKQLDLSKTLELVSLLISDKKWIKENPSEALPFRVTRFTSCPSNPHASSVLRSMFVSLSKSQPEEAESKNNGVSERSRTEVIADCHKLIKKITEESPGGYNMSNFKKDFLEEFKYRLDYQSLGYPKLQCLIQMMPEARIESGYIVPSSTQAPYASDSSLDKEVGSVSKKKEKGDETERDVLKILGCWDSVEDDEKTCSVFGKDKLVDGILTSLREKPSGVEFGFAASIGFLNSLFASEVQFEFPVVISAGLLKSLSASSVEFSFALFIGFSQRLSASSAFALASAAATHSRDWSNHCFVLSCD</sequence>
<dbReference type="InterPro" id="IPR025605">
    <property type="entry name" value="OST-HTH/LOTUS_dom"/>
</dbReference>
<dbReference type="PROSITE" id="PS51644">
    <property type="entry name" value="HTH_OST"/>
    <property type="match status" value="2"/>
</dbReference>
<dbReference type="GO" id="GO:0010468">
    <property type="term" value="P:regulation of gene expression"/>
    <property type="evidence" value="ECO:0007669"/>
    <property type="project" value="InterPro"/>
</dbReference>
<dbReference type="InterPro" id="IPR041966">
    <property type="entry name" value="LOTUS-like"/>
</dbReference>
<proteinExistence type="predicted"/>
<feature type="compositionally biased region" description="Basic and acidic residues" evidence="1">
    <location>
        <begin position="399"/>
        <end position="409"/>
    </location>
</feature>
<dbReference type="Pfam" id="PF14418">
    <property type="entry name" value="OHA"/>
    <property type="match status" value="1"/>
</dbReference>
<gene>
    <name evidence="3" type="ORF">F2Q70_00019005</name>
</gene>
<dbReference type="Pfam" id="PF01936">
    <property type="entry name" value="NYN"/>
    <property type="match status" value="1"/>
</dbReference>
<dbReference type="PANTHER" id="PTHR14379">
    <property type="entry name" value="LIMKAIN B LKAP"/>
    <property type="match status" value="1"/>
</dbReference>
<organism evidence="3">
    <name type="scientific">Brassica cretica</name>
    <name type="common">Mustard</name>
    <dbReference type="NCBI Taxonomy" id="69181"/>
    <lineage>
        <taxon>Eukaryota</taxon>
        <taxon>Viridiplantae</taxon>
        <taxon>Streptophyta</taxon>
        <taxon>Embryophyta</taxon>
        <taxon>Tracheophyta</taxon>
        <taxon>Spermatophyta</taxon>
        <taxon>Magnoliopsida</taxon>
        <taxon>eudicotyledons</taxon>
        <taxon>Gunneridae</taxon>
        <taxon>Pentapetalae</taxon>
        <taxon>rosids</taxon>
        <taxon>malvids</taxon>
        <taxon>Brassicales</taxon>
        <taxon>Brassicaceae</taxon>
        <taxon>Brassiceae</taxon>
        <taxon>Brassica</taxon>
    </lineage>
</organism>
<dbReference type="AlphaFoldDB" id="A0A8S9HTG4"/>
<feature type="compositionally biased region" description="Basic and acidic residues" evidence="1">
    <location>
        <begin position="363"/>
        <end position="375"/>
    </location>
</feature>
<accession>A0A8S9HTG4</accession>
<dbReference type="CDD" id="cd08824">
    <property type="entry name" value="LOTUS"/>
    <property type="match status" value="1"/>
</dbReference>
<dbReference type="Gene3D" id="3.40.50.1010">
    <property type="entry name" value="5'-nuclease"/>
    <property type="match status" value="1"/>
</dbReference>
<dbReference type="CDD" id="cd10910">
    <property type="entry name" value="PIN_limkain_b1_N_like"/>
    <property type="match status" value="1"/>
</dbReference>
<evidence type="ECO:0000313" key="3">
    <source>
        <dbReference type="EMBL" id="KAF2560272.1"/>
    </source>
</evidence>